<evidence type="ECO:0000313" key="6">
    <source>
        <dbReference type="EMBL" id="MBS4180093.1"/>
    </source>
</evidence>
<dbReference type="GO" id="GO:0022857">
    <property type="term" value="F:transmembrane transporter activity"/>
    <property type="evidence" value="ECO:0007669"/>
    <property type="project" value="UniProtKB-ARBA"/>
</dbReference>
<feature type="domain" description="ABC transporter" evidence="5">
    <location>
        <begin position="5"/>
        <end position="244"/>
    </location>
</feature>
<dbReference type="GO" id="GO:0098796">
    <property type="term" value="C:membrane protein complex"/>
    <property type="evidence" value="ECO:0007669"/>
    <property type="project" value="UniProtKB-ARBA"/>
</dbReference>
<accession>A0A942SUI5</accession>
<organism evidence="6">
    <name type="scientific">Neobacillus citreus</name>
    <dbReference type="NCBI Taxonomy" id="2833578"/>
    <lineage>
        <taxon>Bacteria</taxon>
        <taxon>Bacillati</taxon>
        <taxon>Bacillota</taxon>
        <taxon>Bacilli</taxon>
        <taxon>Bacillales</taxon>
        <taxon>Bacillaceae</taxon>
        <taxon>Neobacillus</taxon>
    </lineage>
</organism>
<dbReference type="PANTHER" id="PTHR42798">
    <property type="entry name" value="LIPOPROTEIN-RELEASING SYSTEM ATP-BINDING PROTEIN LOLD"/>
    <property type="match status" value="1"/>
</dbReference>
<keyword evidence="2" id="KW-0813">Transport</keyword>
<dbReference type="GO" id="GO:0005524">
    <property type="term" value="F:ATP binding"/>
    <property type="evidence" value="ECO:0007669"/>
    <property type="project" value="UniProtKB-KW"/>
</dbReference>
<sequence>MELILEAKGINKVFGTKRNSYTALHDIDLNITKGEFVGVMGPSGAGKSTLLNVLSTIEKPSSGLLQFNGKSLTNMKETELTDFRRDQMGFIFQDYNLLDTLTVEENILLPLTFSKTPQKEMKRKVNDLARKFGIEEILEKFPYEISGGQQQRTAVCRAIIGQPKILFADEPTGALDSKSAYYLLETLSELHREQAATILMVTHDPYAASFCSRVVFIKDGTLFTEIRKGEHSRKHLFGQILDILSSIGGGQYDAL</sequence>
<dbReference type="InterPro" id="IPR003439">
    <property type="entry name" value="ABC_transporter-like_ATP-bd"/>
</dbReference>
<keyword evidence="3" id="KW-0547">Nucleotide-binding</keyword>
<dbReference type="EMBL" id="JAGYPE020000010">
    <property type="protein sequence ID" value="MCH6265480.1"/>
    <property type="molecule type" value="Genomic_DNA"/>
</dbReference>
<dbReference type="InterPro" id="IPR027417">
    <property type="entry name" value="P-loop_NTPase"/>
</dbReference>
<dbReference type="Pfam" id="PF00005">
    <property type="entry name" value="ABC_tran"/>
    <property type="match status" value="1"/>
</dbReference>
<dbReference type="SUPFAM" id="SSF52540">
    <property type="entry name" value="P-loop containing nucleoside triphosphate hydrolases"/>
    <property type="match status" value="1"/>
</dbReference>
<comment type="similarity">
    <text evidence="1">Belongs to the ABC transporter superfamily.</text>
</comment>
<evidence type="ECO:0000256" key="3">
    <source>
        <dbReference type="ARBA" id="ARBA00022741"/>
    </source>
</evidence>
<comment type="caution">
    <text evidence="6">The sequence shown here is derived from an EMBL/GenBank/DDBJ whole genome shotgun (WGS) entry which is preliminary data.</text>
</comment>
<name>A0A942SUI5_9BACI</name>
<gene>
    <name evidence="7" type="ORF">KHB02_008040</name>
    <name evidence="6" type="ORF">KHB02_01690</name>
</gene>
<evidence type="ECO:0000313" key="7">
    <source>
        <dbReference type="EMBL" id="MCH6265480.1"/>
    </source>
</evidence>
<evidence type="ECO:0000256" key="4">
    <source>
        <dbReference type="ARBA" id="ARBA00022840"/>
    </source>
</evidence>
<evidence type="ECO:0000259" key="5">
    <source>
        <dbReference type="PROSITE" id="PS50893"/>
    </source>
</evidence>
<evidence type="ECO:0000313" key="8">
    <source>
        <dbReference type="Proteomes" id="UP000677265"/>
    </source>
</evidence>
<dbReference type="CDD" id="cd03255">
    <property type="entry name" value="ABC_MJ0796_LolCDE_FtsE"/>
    <property type="match status" value="1"/>
</dbReference>
<evidence type="ECO:0000256" key="1">
    <source>
        <dbReference type="ARBA" id="ARBA00005417"/>
    </source>
</evidence>
<dbReference type="RefSeq" id="WP_213140116.1">
    <property type="nucleotide sequence ID" value="NZ_JAGYPE020000010.1"/>
</dbReference>
<dbReference type="PANTHER" id="PTHR42798:SF7">
    <property type="entry name" value="ALPHA-D-RIBOSE 1-METHYLPHOSPHONATE 5-TRIPHOSPHATE SYNTHASE SUBUNIT PHNL"/>
    <property type="match status" value="1"/>
</dbReference>
<keyword evidence="8" id="KW-1185">Reference proteome</keyword>
<proteinExistence type="inferred from homology"/>
<dbReference type="GO" id="GO:0016887">
    <property type="term" value="F:ATP hydrolysis activity"/>
    <property type="evidence" value="ECO:0007669"/>
    <property type="project" value="InterPro"/>
</dbReference>
<dbReference type="InterPro" id="IPR017911">
    <property type="entry name" value="MacB-like_ATP-bd"/>
</dbReference>
<dbReference type="SMART" id="SM00382">
    <property type="entry name" value="AAA"/>
    <property type="match status" value="1"/>
</dbReference>
<keyword evidence="4 6" id="KW-0067">ATP-binding</keyword>
<reference evidence="6" key="1">
    <citation type="submission" date="2021-05" db="EMBL/GenBank/DDBJ databases">
        <title>Novel Bacillus species.</title>
        <authorList>
            <person name="Liu G."/>
        </authorList>
    </citation>
    <scope>NUCLEOTIDE SEQUENCE</scope>
    <source>
        <strain evidence="6 8">FJAT-50051</strain>
    </source>
</reference>
<dbReference type="InterPro" id="IPR003593">
    <property type="entry name" value="AAA+_ATPase"/>
</dbReference>
<dbReference type="PROSITE" id="PS50893">
    <property type="entry name" value="ABC_TRANSPORTER_2"/>
    <property type="match status" value="1"/>
</dbReference>
<dbReference type="Proteomes" id="UP000677265">
    <property type="component" value="Unassembled WGS sequence"/>
</dbReference>
<dbReference type="AlphaFoldDB" id="A0A942SUI5"/>
<protein>
    <submittedName>
        <fullName evidence="6">ABC transporter ATP-binding protein</fullName>
    </submittedName>
</protein>
<dbReference type="Gene3D" id="3.40.50.300">
    <property type="entry name" value="P-loop containing nucleotide triphosphate hydrolases"/>
    <property type="match status" value="1"/>
</dbReference>
<dbReference type="FunFam" id="3.40.50.300:FF:000032">
    <property type="entry name" value="Export ABC transporter ATP-binding protein"/>
    <property type="match status" value="1"/>
</dbReference>
<dbReference type="EMBL" id="JAGYPE010000001">
    <property type="protein sequence ID" value="MBS4180093.1"/>
    <property type="molecule type" value="Genomic_DNA"/>
</dbReference>
<evidence type="ECO:0000256" key="2">
    <source>
        <dbReference type="ARBA" id="ARBA00022448"/>
    </source>
</evidence>